<dbReference type="EMBL" id="JACHMH010000001">
    <property type="protein sequence ID" value="MBB4680655.1"/>
    <property type="molecule type" value="Genomic_DNA"/>
</dbReference>
<dbReference type="Proteomes" id="UP000533598">
    <property type="component" value="Unassembled WGS sequence"/>
</dbReference>
<keyword evidence="1" id="KW-0805">Transcription regulation</keyword>
<protein>
    <submittedName>
        <fullName evidence="5">DNA-binding CsgD family transcriptional regulator/tetratricopeptide (TPR) repeat protein</fullName>
    </submittedName>
</protein>
<dbReference type="CDD" id="cd06170">
    <property type="entry name" value="LuxR_C_like"/>
    <property type="match status" value="1"/>
</dbReference>
<proteinExistence type="predicted"/>
<dbReference type="SUPFAM" id="SSF46894">
    <property type="entry name" value="C-terminal effector domain of the bipartite response regulators"/>
    <property type="match status" value="1"/>
</dbReference>
<comment type="caution">
    <text evidence="5">The sequence shown here is derived from an EMBL/GenBank/DDBJ whole genome shotgun (WGS) entry which is preliminary data.</text>
</comment>
<evidence type="ECO:0000256" key="3">
    <source>
        <dbReference type="ARBA" id="ARBA00023163"/>
    </source>
</evidence>
<dbReference type="RefSeq" id="WP_185006622.1">
    <property type="nucleotide sequence ID" value="NZ_JACHMH010000001.1"/>
</dbReference>
<dbReference type="SUPFAM" id="SSF81901">
    <property type="entry name" value="HCP-like"/>
    <property type="match status" value="1"/>
</dbReference>
<keyword evidence="2 5" id="KW-0238">DNA-binding</keyword>
<reference evidence="5 6" key="1">
    <citation type="submission" date="2020-08" db="EMBL/GenBank/DDBJ databases">
        <title>Sequencing the genomes of 1000 actinobacteria strains.</title>
        <authorList>
            <person name="Klenk H.-P."/>
        </authorList>
    </citation>
    <scope>NUCLEOTIDE SEQUENCE [LARGE SCALE GENOMIC DNA]</scope>
    <source>
        <strain evidence="5 6">DSM 44230</strain>
    </source>
</reference>
<dbReference type="PRINTS" id="PR00038">
    <property type="entry name" value="HTHLUXR"/>
</dbReference>
<sequence>MRIFGRDESLRLLTGTRNGLVMVRADPGLGVSALLAATVAAARAEGLPVRRIPVLPTGRTTLSTGLPDWPEPAVVVVDDLHRADDATLLALHELADRELRIITGRHRGHTPARFAALDRIALVHDLEPLSRDAVRAIAGDSPLAEGAGGNPFLLSIVDSPDRAALISSWASELAGPDVTLLRCAALLTEPSTVDELGAVSARTAAEVLAGLDRLAALGLVREHGGQVWLRYPLVRADLATTSVGMRGQVARALVRRGSAPEAVAAQLAGLPVTAWTVSWLLRHADRLAAQPAPAAVELLTQAVAWLPPGAAKLHPLRAALAEALLWSGQLDQAHRVAAAGLATRVALPLRQRLRTTLARVGLARLDPEAVLAALGPERRDGPLAAIEAFGCLLAGDLAGAVTAAGHAEATAADHPVVAVALLNLNAIGKLLTRDLAGALDLLDQAEAHLDIEVLDPAQWLLGRLLRGTVEDLRQDPDSLKTLETARPLATTLGAGYLAWQRTAWALAAFNRGHWDEALTEVEQALATPGDAYGMARPLHGLAAILGMHRGNLPAAREHVRLAEQAECRGVAAFYEHNVLTARAMLADLDGDSAQALELVRTLADGGAGVHHGHSVTGVGARVVRIAVNAGDRGLATRLVATMHRWTSDDSVGQRGALLYCQGLVDGDVDLLLAAAKEFAEHGSPIAAARAGEDAARVLAASGEPEAARAAYQEAITHYTGLAATGDIDRATAALRAHGVRRGATGPRRRPKHGWDALTEAEYRVAELLAEGRSNREVADRLVVSVRTVHSHVSRVLAKLGYATRVEVALGFQRRH</sequence>
<dbReference type="PANTHER" id="PTHR44688">
    <property type="entry name" value="DNA-BINDING TRANSCRIPTIONAL ACTIVATOR DEVR_DOSR"/>
    <property type="match status" value="1"/>
</dbReference>
<keyword evidence="6" id="KW-1185">Reference proteome</keyword>
<dbReference type="AlphaFoldDB" id="A0A7W7CGG6"/>
<dbReference type="InterPro" id="IPR036388">
    <property type="entry name" value="WH-like_DNA-bd_sf"/>
</dbReference>
<evidence type="ECO:0000313" key="5">
    <source>
        <dbReference type="EMBL" id="MBB4680655.1"/>
    </source>
</evidence>
<evidence type="ECO:0000313" key="6">
    <source>
        <dbReference type="Proteomes" id="UP000533598"/>
    </source>
</evidence>
<dbReference type="Pfam" id="PF00196">
    <property type="entry name" value="GerE"/>
    <property type="match status" value="1"/>
</dbReference>
<dbReference type="InterPro" id="IPR000792">
    <property type="entry name" value="Tscrpt_reg_LuxR_C"/>
</dbReference>
<dbReference type="SMART" id="SM00421">
    <property type="entry name" value="HTH_LUXR"/>
    <property type="match status" value="1"/>
</dbReference>
<dbReference type="InterPro" id="IPR016032">
    <property type="entry name" value="Sig_transdc_resp-reg_C-effctor"/>
</dbReference>
<dbReference type="PROSITE" id="PS00622">
    <property type="entry name" value="HTH_LUXR_1"/>
    <property type="match status" value="1"/>
</dbReference>
<evidence type="ECO:0000259" key="4">
    <source>
        <dbReference type="PROSITE" id="PS50043"/>
    </source>
</evidence>
<dbReference type="Gene3D" id="1.10.10.10">
    <property type="entry name" value="Winged helix-like DNA-binding domain superfamily/Winged helix DNA-binding domain"/>
    <property type="match status" value="1"/>
</dbReference>
<name>A0A7W7CGG6_9PSEU</name>
<evidence type="ECO:0000256" key="1">
    <source>
        <dbReference type="ARBA" id="ARBA00023015"/>
    </source>
</evidence>
<dbReference type="PANTHER" id="PTHR44688:SF16">
    <property type="entry name" value="DNA-BINDING TRANSCRIPTIONAL ACTIVATOR DEVR_DOSR"/>
    <property type="match status" value="1"/>
</dbReference>
<dbReference type="PROSITE" id="PS50043">
    <property type="entry name" value="HTH_LUXR_2"/>
    <property type="match status" value="1"/>
</dbReference>
<dbReference type="GO" id="GO:0003677">
    <property type="term" value="F:DNA binding"/>
    <property type="evidence" value="ECO:0007669"/>
    <property type="project" value="UniProtKB-KW"/>
</dbReference>
<organism evidence="5 6">
    <name type="scientific">Crossiella cryophila</name>
    <dbReference type="NCBI Taxonomy" id="43355"/>
    <lineage>
        <taxon>Bacteria</taxon>
        <taxon>Bacillati</taxon>
        <taxon>Actinomycetota</taxon>
        <taxon>Actinomycetes</taxon>
        <taxon>Pseudonocardiales</taxon>
        <taxon>Pseudonocardiaceae</taxon>
        <taxon>Crossiella</taxon>
    </lineage>
</organism>
<accession>A0A7W7CGG6</accession>
<gene>
    <name evidence="5" type="ORF">HNR67_006773</name>
</gene>
<feature type="domain" description="HTH luxR-type" evidence="4">
    <location>
        <begin position="750"/>
        <end position="815"/>
    </location>
</feature>
<dbReference type="GO" id="GO:0006355">
    <property type="term" value="P:regulation of DNA-templated transcription"/>
    <property type="evidence" value="ECO:0007669"/>
    <property type="project" value="InterPro"/>
</dbReference>
<evidence type="ECO:0000256" key="2">
    <source>
        <dbReference type="ARBA" id="ARBA00023125"/>
    </source>
</evidence>
<keyword evidence="3" id="KW-0804">Transcription</keyword>